<gene>
    <name evidence="2" type="ORF">P879_05629</name>
</gene>
<dbReference type="AlphaFoldDB" id="A0A8T0DRK2"/>
<keyword evidence="1" id="KW-0812">Transmembrane</keyword>
<keyword evidence="1" id="KW-0472">Membrane</keyword>
<name>A0A8T0DRK2_9TREM</name>
<evidence type="ECO:0000313" key="3">
    <source>
        <dbReference type="Proteomes" id="UP000699462"/>
    </source>
</evidence>
<evidence type="ECO:0000256" key="1">
    <source>
        <dbReference type="SAM" id="Phobius"/>
    </source>
</evidence>
<dbReference type="EMBL" id="JTDF01001668">
    <property type="protein sequence ID" value="KAF8569698.1"/>
    <property type="molecule type" value="Genomic_DNA"/>
</dbReference>
<feature type="transmembrane region" description="Helical" evidence="1">
    <location>
        <begin position="65"/>
        <end position="87"/>
    </location>
</feature>
<feature type="transmembrane region" description="Helical" evidence="1">
    <location>
        <begin position="113"/>
        <end position="135"/>
    </location>
</feature>
<evidence type="ECO:0008006" key="4">
    <source>
        <dbReference type="Google" id="ProtNLM"/>
    </source>
</evidence>
<proteinExistence type="predicted"/>
<evidence type="ECO:0000313" key="2">
    <source>
        <dbReference type="EMBL" id="KAF8569698.1"/>
    </source>
</evidence>
<dbReference type="Proteomes" id="UP000699462">
    <property type="component" value="Unassembled WGS sequence"/>
</dbReference>
<dbReference type="OrthoDB" id="1689567at2759"/>
<organism evidence="2 3">
    <name type="scientific">Paragonimus westermani</name>
    <dbReference type="NCBI Taxonomy" id="34504"/>
    <lineage>
        <taxon>Eukaryota</taxon>
        <taxon>Metazoa</taxon>
        <taxon>Spiralia</taxon>
        <taxon>Lophotrochozoa</taxon>
        <taxon>Platyhelminthes</taxon>
        <taxon>Trematoda</taxon>
        <taxon>Digenea</taxon>
        <taxon>Plagiorchiida</taxon>
        <taxon>Troglotremata</taxon>
        <taxon>Troglotrematidae</taxon>
        <taxon>Paragonimus</taxon>
    </lineage>
</organism>
<keyword evidence="3" id="KW-1185">Reference proteome</keyword>
<sequence length="192" mass="22223">MCMLVHYLMVRLTESKCKSRRAVFSMYRRDHTSEAAPALWQCWCMPYWKVAQLSGPDGVAYLHTLIYSMFQMLTFTPFLFVAVPIYYHGGPSDSLFARTTISNLGLLDISGSWVIWSLTLICTLLFLIVTVCRFIHAYRWSMTDSICSSWKHRAHTHIVQHTSDLPPECQDSLLNQVSKSPFTGRFMYTFIK</sequence>
<protein>
    <recommendedName>
        <fullName evidence="4">CSC1/OSCA1-like 7TM region domain-containing protein</fullName>
    </recommendedName>
</protein>
<comment type="caution">
    <text evidence="2">The sequence shown here is derived from an EMBL/GenBank/DDBJ whole genome shotgun (WGS) entry which is preliminary data.</text>
</comment>
<accession>A0A8T0DRK2</accession>
<keyword evidence="1" id="KW-1133">Transmembrane helix</keyword>
<reference evidence="2 3" key="1">
    <citation type="submission" date="2019-07" db="EMBL/GenBank/DDBJ databases">
        <title>Annotation for the trematode Paragonimus westermani.</title>
        <authorList>
            <person name="Choi Y.-J."/>
        </authorList>
    </citation>
    <scope>NUCLEOTIDE SEQUENCE [LARGE SCALE GENOMIC DNA]</scope>
    <source>
        <strain evidence="2">180907_Pwestermani</strain>
    </source>
</reference>